<proteinExistence type="inferred from homology"/>
<dbReference type="SUPFAM" id="SSF143865">
    <property type="entry name" value="CorA soluble domain-like"/>
    <property type="match status" value="1"/>
</dbReference>
<dbReference type="GO" id="GO:0000287">
    <property type="term" value="F:magnesium ion binding"/>
    <property type="evidence" value="ECO:0007669"/>
    <property type="project" value="TreeGrafter"/>
</dbReference>
<dbReference type="Pfam" id="PF01544">
    <property type="entry name" value="CorA"/>
    <property type="match status" value="1"/>
</dbReference>
<dbReference type="GO" id="GO:0005886">
    <property type="term" value="C:plasma membrane"/>
    <property type="evidence" value="ECO:0007669"/>
    <property type="project" value="UniProtKB-SubCell"/>
</dbReference>
<accession>A0A1G9XT64</accession>
<comment type="function">
    <text evidence="8">Mediates influx of magnesium ions.</text>
</comment>
<dbReference type="EMBL" id="FNHB01000010">
    <property type="protein sequence ID" value="SDM99375.1"/>
    <property type="molecule type" value="Genomic_DNA"/>
</dbReference>
<dbReference type="InterPro" id="IPR002523">
    <property type="entry name" value="MgTranspt_CorA/ZnTranspt_ZntB"/>
</dbReference>
<keyword evidence="7 8" id="KW-0472">Membrane</keyword>
<dbReference type="NCBIfam" id="TIGR00383">
    <property type="entry name" value="corA"/>
    <property type="match status" value="1"/>
</dbReference>
<dbReference type="Gene3D" id="3.30.460.20">
    <property type="entry name" value="CorA soluble domain-like"/>
    <property type="match status" value="1"/>
</dbReference>
<evidence type="ECO:0000313" key="10">
    <source>
        <dbReference type="Proteomes" id="UP000214880"/>
    </source>
</evidence>
<dbReference type="AlphaFoldDB" id="A0A1G9XT64"/>
<dbReference type="InterPro" id="IPR045863">
    <property type="entry name" value="CorA_TM1_TM2"/>
</dbReference>
<sequence>MRRLRGILQKQGMMPGTLLYIGETRKEKTTMSLIEYDKGQVCETKFAGVAEFIGHGLKLPVNWINVNGIHDVQVVAQLGAFFGIHPLVQEDIVNTNQRPKFEDHGEYSYLVLKTLAPADDGHSVDIQQISLIVGENYIISFQEVNSGIFDAVKNRICSTQGRLRNIRADYLAYLLLDAITDNYYTVLEFFGNQIEELEDRVILTSDSTLVQNIHNLKTELLFLRKSVWPLREVINAVQRGDSTVFSDETRIYIRDIYDHTIQVIDTIEMYRDMVSGLLDIYLSSVNNRLGEVMKVLTIISTIFIPLNFIAGVYGMNFHYMPELSFAWGYPAVLGLMIGVAAFLLSFFRRRSWL</sequence>
<feature type="transmembrane region" description="Helical" evidence="8">
    <location>
        <begin position="327"/>
        <end position="347"/>
    </location>
</feature>
<dbReference type="STRING" id="146817.SAMN04488502_11023"/>
<dbReference type="InterPro" id="IPR045861">
    <property type="entry name" value="CorA_cytoplasmic_dom"/>
</dbReference>
<dbReference type="SUPFAM" id="SSF144083">
    <property type="entry name" value="Magnesium transport protein CorA, transmembrane region"/>
    <property type="match status" value="1"/>
</dbReference>
<organism evidence="9 10">
    <name type="scientific">Dendrosporobacter quercicolus</name>
    <dbReference type="NCBI Taxonomy" id="146817"/>
    <lineage>
        <taxon>Bacteria</taxon>
        <taxon>Bacillati</taxon>
        <taxon>Bacillota</taxon>
        <taxon>Negativicutes</taxon>
        <taxon>Selenomonadales</taxon>
        <taxon>Sporomusaceae</taxon>
        <taxon>Dendrosporobacter</taxon>
    </lineage>
</organism>
<comment type="similarity">
    <text evidence="2 8">Belongs to the CorA metal ion transporter (MIT) (TC 1.A.35) family.</text>
</comment>
<keyword evidence="4 8" id="KW-1003">Cell membrane</keyword>
<reference evidence="9 10" key="1">
    <citation type="submission" date="2016-10" db="EMBL/GenBank/DDBJ databases">
        <authorList>
            <person name="de Groot N.N."/>
        </authorList>
    </citation>
    <scope>NUCLEOTIDE SEQUENCE [LARGE SCALE GENOMIC DNA]</scope>
    <source>
        <strain evidence="9 10">DSM 1736</strain>
    </source>
</reference>
<dbReference type="PANTHER" id="PTHR46494">
    <property type="entry name" value="CORA FAMILY METAL ION TRANSPORTER (EUROFUNG)"/>
    <property type="match status" value="1"/>
</dbReference>
<keyword evidence="8" id="KW-0406">Ion transport</keyword>
<keyword evidence="5 8" id="KW-0812">Transmembrane</keyword>
<evidence type="ECO:0000256" key="8">
    <source>
        <dbReference type="RuleBase" id="RU362010"/>
    </source>
</evidence>
<gene>
    <name evidence="8" type="primary">corA</name>
    <name evidence="9" type="ORF">SAMN04488502_11023</name>
</gene>
<evidence type="ECO:0000256" key="4">
    <source>
        <dbReference type="ARBA" id="ARBA00022475"/>
    </source>
</evidence>
<keyword evidence="3 8" id="KW-0813">Transport</keyword>
<dbReference type="Gene3D" id="1.20.58.340">
    <property type="entry name" value="Magnesium transport protein CorA, transmembrane region"/>
    <property type="match status" value="2"/>
</dbReference>
<name>A0A1G9XT64_9FIRM</name>
<evidence type="ECO:0000256" key="6">
    <source>
        <dbReference type="ARBA" id="ARBA00022989"/>
    </source>
</evidence>
<dbReference type="GO" id="GO:0015095">
    <property type="term" value="F:magnesium ion transmembrane transporter activity"/>
    <property type="evidence" value="ECO:0007669"/>
    <property type="project" value="UniProtKB-UniRule"/>
</dbReference>
<keyword evidence="8" id="KW-0460">Magnesium</keyword>
<dbReference type="PANTHER" id="PTHR46494:SF1">
    <property type="entry name" value="CORA FAMILY METAL ION TRANSPORTER (EUROFUNG)"/>
    <property type="match status" value="1"/>
</dbReference>
<dbReference type="CDD" id="cd12828">
    <property type="entry name" value="TmCorA-like_1"/>
    <property type="match status" value="1"/>
</dbReference>
<evidence type="ECO:0000256" key="2">
    <source>
        <dbReference type="ARBA" id="ARBA00009765"/>
    </source>
</evidence>
<keyword evidence="10" id="KW-1185">Reference proteome</keyword>
<evidence type="ECO:0000256" key="3">
    <source>
        <dbReference type="ARBA" id="ARBA00022448"/>
    </source>
</evidence>
<dbReference type="InterPro" id="IPR004488">
    <property type="entry name" value="Mg/Co-transport_prot_CorA"/>
</dbReference>
<dbReference type="RefSeq" id="WP_245698180.1">
    <property type="nucleotide sequence ID" value="NZ_FNHB01000010.1"/>
</dbReference>
<evidence type="ECO:0000256" key="7">
    <source>
        <dbReference type="ARBA" id="ARBA00023136"/>
    </source>
</evidence>
<evidence type="ECO:0000256" key="5">
    <source>
        <dbReference type="ARBA" id="ARBA00022692"/>
    </source>
</evidence>
<protein>
    <recommendedName>
        <fullName evidence="8">Magnesium transport protein CorA</fullName>
    </recommendedName>
</protein>
<comment type="subcellular location">
    <subcellularLocation>
        <location evidence="1">Cell membrane</location>
        <topology evidence="1">Multi-pass membrane protein</topology>
    </subcellularLocation>
    <subcellularLocation>
        <location evidence="8">Membrane</location>
        <topology evidence="8">Multi-pass membrane protein</topology>
    </subcellularLocation>
</comment>
<dbReference type="GO" id="GO:0015087">
    <property type="term" value="F:cobalt ion transmembrane transporter activity"/>
    <property type="evidence" value="ECO:0007669"/>
    <property type="project" value="UniProtKB-UniRule"/>
</dbReference>
<evidence type="ECO:0000256" key="1">
    <source>
        <dbReference type="ARBA" id="ARBA00004651"/>
    </source>
</evidence>
<keyword evidence="6 8" id="KW-1133">Transmembrane helix</keyword>
<evidence type="ECO:0000313" key="9">
    <source>
        <dbReference type="EMBL" id="SDM99375.1"/>
    </source>
</evidence>
<dbReference type="FunFam" id="1.20.58.340:FF:000012">
    <property type="entry name" value="Magnesium transport protein CorA"/>
    <property type="match status" value="1"/>
</dbReference>
<feature type="transmembrane region" description="Helical" evidence="8">
    <location>
        <begin position="295"/>
        <end position="315"/>
    </location>
</feature>
<dbReference type="GO" id="GO:0050897">
    <property type="term" value="F:cobalt ion binding"/>
    <property type="evidence" value="ECO:0007669"/>
    <property type="project" value="TreeGrafter"/>
</dbReference>
<dbReference type="Proteomes" id="UP000214880">
    <property type="component" value="Unassembled WGS sequence"/>
</dbReference>